<proteinExistence type="predicted"/>
<evidence type="ECO:0000313" key="1">
    <source>
        <dbReference type="EMBL" id="AEJ19715.1"/>
    </source>
</evidence>
<accession>F8EZC3</accession>
<sequence>MNKPIYYIFLFLLLQAQMLLAVDSFPLLKINEKNSDIINILKKERIIIHSINSLQDSALDFSKPNMDRLGNIFKSLKPNFLTEGISIVPLKKGDELTVMKIIINRLKDITFLDSIPYYSKRNKTTQPLFTNSKIIENNIHGMNTAIIAEQKMLPFETARFSYSYIETENTFLFSSENISPLVYNGITTAGPGSMRTAILIEVHPGFLVCYGLGGAKAFTFFGLFNDRLETAIVGRIEAFYSWFFNQYLVNIEVDQQS</sequence>
<evidence type="ECO:0000313" key="2">
    <source>
        <dbReference type="Proteomes" id="UP000000503"/>
    </source>
</evidence>
<keyword evidence="2" id="KW-1185">Reference proteome</keyword>
<dbReference type="Pfam" id="PF20380">
    <property type="entry name" value="DUF6675"/>
    <property type="match status" value="1"/>
</dbReference>
<dbReference type="EMBL" id="CP002868">
    <property type="protein sequence ID" value="AEJ19715.1"/>
    <property type="molecule type" value="Genomic_DNA"/>
</dbReference>
<name>F8EZC3_GRAC1</name>
<reference evidence="2" key="1">
    <citation type="journal article" date="2013" name="Stand. Genomic Sci.">
        <title>Genome sequence of the thermophilic fresh-water bacterium Spirochaeta caldaria type strain (H1(T)), reclassification of Spirochaeta caldaria, Spirochaeta stenostrepta, and Spirochaeta zuelzerae in the genus Treponema as Treponema caldaria comb. nov., Treponema stenostrepta comb. nov., and Treponema zuelzerae comb. nov., and emendation of the genus Treponema.</title>
        <authorList>
            <person name="Abt B."/>
            <person name="Goker M."/>
            <person name="Scheuner C."/>
            <person name="Han C."/>
            <person name="Lu M."/>
            <person name="Misra M."/>
            <person name="Lapidus A."/>
            <person name="Nolan M."/>
            <person name="Lucas S."/>
            <person name="Hammon N."/>
            <person name="Deshpande S."/>
            <person name="Cheng J.F."/>
            <person name="Tapia R."/>
            <person name="Goodwin L.A."/>
            <person name="Pitluck S."/>
            <person name="Liolios K."/>
            <person name="Pagani I."/>
            <person name="Ivanova N."/>
            <person name="Mavromatis K."/>
            <person name="Mikhailova N."/>
            <person name="Huntemann M."/>
            <person name="Pati A."/>
            <person name="Chen A."/>
            <person name="Palaniappan K."/>
            <person name="Land M."/>
            <person name="Hauser L."/>
            <person name="Jeffries C.D."/>
            <person name="Rohde M."/>
            <person name="Spring S."/>
            <person name="Gronow S."/>
            <person name="Detter J.C."/>
            <person name="Bristow J."/>
            <person name="Eisen J.A."/>
            <person name="Markowitz V."/>
            <person name="Hugenholtz P."/>
            <person name="Kyrpides N.C."/>
            <person name="Woyke T."/>
            <person name="Klenk H.P."/>
        </authorList>
    </citation>
    <scope>NUCLEOTIDE SEQUENCE</scope>
    <source>
        <strain evidence="2">ATCC 51460 / DSM 7334 / H1</strain>
    </source>
</reference>
<dbReference type="Proteomes" id="UP000000503">
    <property type="component" value="Chromosome"/>
</dbReference>
<dbReference type="AlphaFoldDB" id="F8EZC3"/>
<organism evidence="1 2">
    <name type="scientific">Gracilinema caldarium (strain ATCC 51460 / DSM 7334 / H1)</name>
    <name type="common">Treponema caldarium</name>
    <dbReference type="NCBI Taxonomy" id="744872"/>
    <lineage>
        <taxon>Bacteria</taxon>
        <taxon>Pseudomonadati</taxon>
        <taxon>Spirochaetota</taxon>
        <taxon>Spirochaetia</taxon>
        <taxon>Spirochaetales</taxon>
        <taxon>Breznakiellaceae</taxon>
        <taxon>Gracilinema</taxon>
    </lineage>
</organism>
<gene>
    <name evidence="1" type="ordered locus">Spica_1572</name>
</gene>
<protein>
    <submittedName>
        <fullName evidence="1">Uncharacterized protein</fullName>
    </submittedName>
</protein>
<dbReference type="RefSeq" id="WP_013969024.1">
    <property type="nucleotide sequence ID" value="NC_015732.1"/>
</dbReference>
<dbReference type="KEGG" id="scd:Spica_1572"/>
<dbReference type="OrthoDB" id="361092at2"/>
<dbReference type="InterPro" id="IPR046745">
    <property type="entry name" value="DUF6675"/>
</dbReference>
<dbReference type="HOGENOM" id="CLU_1081580_0_0_12"/>